<protein>
    <recommendedName>
        <fullName evidence="9">Tetraspanin</fullName>
    </recommendedName>
</protein>
<gene>
    <name evidence="7" type="ORF">LSH36_20g14009</name>
</gene>
<evidence type="ECO:0000313" key="7">
    <source>
        <dbReference type="EMBL" id="KAK2168149.1"/>
    </source>
</evidence>
<name>A0AAD9KBC5_9ANNE</name>
<dbReference type="InterPro" id="IPR008952">
    <property type="entry name" value="Tetraspanin_EC2_sf"/>
</dbReference>
<feature type="transmembrane region" description="Helical" evidence="6">
    <location>
        <begin position="78"/>
        <end position="106"/>
    </location>
</feature>
<feature type="transmembrane region" description="Helical" evidence="6">
    <location>
        <begin position="270"/>
        <end position="294"/>
    </location>
</feature>
<dbReference type="PANTHER" id="PTHR19282">
    <property type="entry name" value="TETRASPANIN"/>
    <property type="match status" value="1"/>
</dbReference>
<comment type="similarity">
    <text evidence="2">Belongs to the tetraspanin (TM4SF) family.</text>
</comment>
<dbReference type="PRINTS" id="PR00259">
    <property type="entry name" value="TMFOUR"/>
</dbReference>
<keyword evidence="8" id="KW-1185">Reference proteome</keyword>
<dbReference type="PANTHER" id="PTHR19282:SF527">
    <property type="entry name" value="TETRASPANIN"/>
    <property type="match status" value="1"/>
</dbReference>
<keyword evidence="5 6" id="KW-0472">Membrane</keyword>
<feature type="transmembrane region" description="Helical" evidence="6">
    <location>
        <begin position="41"/>
        <end position="66"/>
    </location>
</feature>
<organism evidence="7 8">
    <name type="scientific">Paralvinella palmiformis</name>
    <dbReference type="NCBI Taxonomy" id="53620"/>
    <lineage>
        <taxon>Eukaryota</taxon>
        <taxon>Metazoa</taxon>
        <taxon>Spiralia</taxon>
        <taxon>Lophotrochozoa</taxon>
        <taxon>Annelida</taxon>
        <taxon>Polychaeta</taxon>
        <taxon>Sedentaria</taxon>
        <taxon>Canalipalpata</taxon>
        <taxon>Terebellida</taxon>
        <taxon>Terebelliformia</taxon>
        <taxon>Alvinellidae</taxon>
        <taxon>Paralvinella</taxon>
    </lineage>
</organism>
<dbReference type="Pfam" id="PF00335">
    <property type="entry name" value="Tetraspanin"/>
    <property type="match status" value="1"/>
</dbReference>
<evidence type="ECO:0000256" key="2">
    <source>
        <dbReference type="ARBA" id="ARBA00006840"/>
    </source>
</evidence>
<evidence type="ECO:0000256" key="3">
    <source>
        <dbReference type="ARBA" id="ARBA00022692"/>
    </source>
</evidence>
<feature type="transmembrane region" description="Helical" evidence="6">
    <location>
        <begin position="113"/>
        <end position="136"/>
    </location>
</feature>
<dbReference type="Gene3D" id="1.10.1450.10">
    <property type="entry name" value="Tetraspanin"/>
    <property type="match status" value="1"/>
</dbReference>
<dbReference type="Proteomes" id="UP001208570">
    <property type="component" value="Unassembled WGS sequence"/>
</dbReference>
<dbReference type="EMBL" id="JAODUP010000020">
    <property type="protein sequence ID" value="KAK2168149.1"/>
    <property type="molecule type" value="Genomic_DNA"/>
</dbReference>
<dbReference type="InterPro" id="IPR018499">
    <property type="entry name" value="Tetraspanin/Peripherin"/>
</dbReference>
<dbReference type="PIRSF" id="PIRSF002419">
    <property type="entry name" value="Tetraspanin"/>
    <property type="match status" value="1"/>
</dbReference>
<sequence length="302" mass="34218">MYGNDTYRSPKRRPIGMFEEPSIDTARSGVIIDGCSQCLKYLLVLFNIIFLLAVLVMIGVSIYILITQSFLVEVLKNNYMLISCWLLILSGLITIALSFVGCFGAVKNHGCSLFAYAGVLFVMALSMAVGGVLALAMRDQIEEWKIAEMENDLKNIYGVNLDNKHNQIVTKSWDKAQEEMFCCGVRDQSWVMYRQSLWYAEQEGIETIDKPYVPLSCCKIDMYGQYIDVTKCQTFYEGPPATVSGQYNEALNYRGCYTAGRDWVRYYTGWLGGLGIGIACILLFGIAFSPWLAFRLKRRRHV</sequence>
<evidence type="ECO:0000256" key="6">
    <source>
        <dbReference type="SAM" id="Phobius"/>
    </source>
</evidence>
<dbReference type="InterPro" id="IPR000301">
    <property type="entry name" value="Tetraspanin_animals"/>
</dbReference>
<reference evidence="7" key="1">
    <citation type="journal article" date="2023" name="Mol. Biol. Evol.">
        <title>Third-Generation Sequencing Reveals the Adaptive Role of the Epigenome in Three Deep-Sea Polychaetes.</title>
        <authorList>
            <person name="Perez M."/>
            <person name="Aroh O."/>
            <person name="Sun Y."/>
            <person name="Lan Y."/>
            <person name="Juniper S.K."/>
            <person name="Young C.R."/>
            <person name="Angers B."/>
            <person name="Qian P.Y."/>
        </authorList>
    </citation>
    <scope>NUCLEOTIDE SEQUENCE</scope>
    <source>
        <strain evidence="7">P08H-3</strain>
    </source>
</reference>
<comment type="caution">
    <text evidence="7">The sequence shown here is derived from an EMBL/GenBank/DDBJ whole genome shotgun (WGS) entry which is preliminary data.</text>
</comment>
<proteinExistence type="inferred from homology"/>
<accession>A0AAD9KBC5</accession>
<keyword evidence="3 6" id="KW-0812">Transmembrane</keyword>
<keyword evidence="4 6" id="KW-1133">Transmembrane helix</keyword>
<evidence type="ECO:0008006" key="9">
    <source>
        <dbReference type="Google" id="ProtNLM"/>
    </source>
</evidence>
<evidence type="ECO:0000313" key="8">
    <source>
        <dbReference type="Proteomes" id="UP001208570"/>
    </source>
</evidence>
<evidence type="ECO:0000256" key="1">
    <source>
        <dbReference type="ARBA" id="ARBA00004141"/>
    </source>
</evidence>
<evidence type="ECO:0000256" key="5">
    <source>
        <dbReference type="ARBA" id="ARBA00023136"/>
    </source>
</evidence>
<dbReference type="GO" id="GO:0005886">
    <property type="term" value="C:plasma membrane"/>
    <property type="evidence" value="ECO:0007669"/>
    <property type="project" value="TreeGrafter"/>
</dbReference>
<comment type="subcellular location">
    <subcellularLocation>
        <location evidence="1">Membrane</location>
        <topology evidence="1">Multi-pass membrane protein</topology>
    </subcellularLocation>
</comment>
<dbReference type="AlphaFoldDB" id="A0AAD9KBC5"/>
<evidence type="ECO:0000256" key="4">
    <source>
        <dbReference type="ARBA" id="ARBA00022989"/>
    </source>
</evidence>